<sequence length="106" mass="11947">MLYEISRLDKPCRLWWSISRSFKAETRIVRDRTRGGRRSQYVSGAALTARAVPQVRTRSANVTAAPDPLALPRVLGVHSVRLTCDNSDCTPVHQHRDVGFSIESRD</sequence>
<dbReference type="EMBL" id="CAKXAJ010025625">
    <property type="protein sequence ID" value="CAH2242112.1"/>
    <property type="molecule type" value="Genomic_DNA"/>
</dbReference>
<proteinExistence type="predicted"/>
<accession>A0A8S4RWY9</accession>
<reference evidence="1" key="1">
    <citation type="submission" date="2022-03" db="EMBL/GenBank/DDBJ databases">
        <authorList>
            <person name="Lindestad O."/>
        </authorList>
    </citation>
    <scope>NUCLEOTIDE SEQUENCE</scope>
</reference>
<evidence type="ECO:0000313" key="1">
    <source>
        <dbReference type="EMBL" id="CAH2242112.1"/>
    </source>
</evidence>
<keyword evidence="2" id="KW-1185">Reference proteome</keyword>
<gene>
    <name evidence="1" type="primary">jg22804</name>
    <name evidence="1" type="ORF">PAEG_LOCUS18469</name>
</gene>
<dbReference type="AlphaFoldDB" id="A0A8S4RWY9"/>
<organism evidence="1 2">
    <name type="scientific">Pararge aegeria aegeria</name>
    <dbReference type="NCBI Taxonomy" id="348720"/>
    <lineage>
        <taxon>Eukaryota</taxon>
        <taxon>Metazoa</taxon>
        <taxon>Ecdysozoa</taxon>
        <taxon>Arthropoda</taxon>
        <taxon>Hexapoda</taxon>
        <taxon>Insecta</taxon>
        <taxon>Pterygota</taxon>
        <taxon>Neoptera</taxon>
        <taxon>Endopterygota</taxon>
        <taxon>Lepidoptera</taxon>
        <taxon>Glossata</taxon>
        <taxon>Ditrysia</taxon>
        <taxon>Papilionoidea</taxon>
        <taxon>Nymphalidae</taxon>
        <taxon>Satyrinae</taxon>
        <taxon>Satyrini</taxon>
        <taxon>Parargina</taxon>
        <taxon>Pararge</taxon>
    </lineage>
</organism>
<protein>
    <submittedName>
        <fullName evidence="1">Jg22804 protein</fullName>
    </submittedName>
</protein>
<dbReference type="Proteomes" id="UP000838756">
    <property type="component" value="Unassembled WGS sequence"/>
</dbReference>
<name>A0A8S4RWY9_9NEOP</name>
<comment type="caution">
    <text evidence="1">The sequence shown here is derived from an EMBL/GenBank/DDBJ whole genome shotgun (WGS) entry which is preliminary data.</text>
</comment>
<evidence type="ECO:0000313" key="2">
    <source>
        <dbReference type="Proteomes" id="UP000838756"/>
    </source>
</evidence>